<dbReference type="Pfam" id="PF08241">
    <property type="entry name" value="Methyltransf_11"/>
    <property type="match status" value="1"/>
</dbReference>
<dbReference type="Gene3D" id="3.40.50.150">
    <property type="entry name" value="Vaccinia Virus protein VP39"/>
    <property type="match status" value="2"/>
</dbReference>
<dbReference type="EMBL" id="KN552687">
    <property type="protein sequence ID" value="KHJ90760.1"/>
    <property type="molecule type" value="Genomic_DNA"/>
</dbReference>
<reference evidence="2 3" key="1">
    <citation type="submission" date="2014-03" db="EMBL/GenBank/DDBJ databases">
        <title>Draft genome of the hookworm Oesophagostomum dentatum.</title>
        <authorList>
            <person name="Mitreva M."/>
        </authorList>
    </citation>
    <scope>NUCLEOTIDE SEQUENCE [LARGE SCALE GENOMIC DNA]</scope>
    <source>
        <strain evidence="2 3">OD-Hann</strain>
    </source>
</reference>
<feature type="domain" description="Methyltransferase type 11" evidence="1">
    <location>
        <begin position="2"/>
        <end position="46"/>
    </location>
</feature>
<accession>A0A0B1T5U5</accession>
<dbReference type="SUPFAM" id="SSF53335">
    <property type="entry name" value="S-adenosyl-L-methionine-dependent methyltransferases"/>
    <property type="match status" value="2"/>
</dbReference>
<dbReference type="OrthoDB" id="506498at2759"/>
<dbReference type="Proteomes" id="UP000053660">
    <property type="component" value="Unassembled WGS sequence"/>
</dbReference>
<dbReference type="AlphaFoldDB" id="A0A0B1T5U5"/>
<evidence type="ECO:0000313" key="2">
    <source>
        <dbReference type="EMBL" id="KHJ90760.1"/>
    </source>
</evidence>
<dbReference type="InterPro" id="IPR013216">
    <property type="entry name" value="Methyltransf_11"/>
</dbReference>
<evidence type="ECO:0000313" key="3">
    <source>
        <dbReference type="Proteomes" id="UP000053660"/>
    </source>
</evidence>
<gene>
    <name evidence="2" type="ORF">OESDEN_09387</name>
</gene>
<proteinExistence type="predicted"/>
<evidence type="ECO:0000259" key="1">
    <source>
        <dbReference type="Pfam" id="PF08241"/>
    </source>
</evidence>
<name>A0A0B1T5U5_OESDE</name>
<sequence length="149" mass="16471">MDAMKLDPAWTNKFDLVTNINACHGQMRPDLGLKEIHRVLKPGGVLGMLGLKEIHRVLKPGGVLGMLEIYGTSNIYKDKHELGEQAAIRYARSIFGCLPLGSNSKDALGLGTMWGIERAKKLLKEAGFDDVKLVPTPHFEANILYICKK</sequence>
<dbReference type="InterPro" id="IPR029063">
    <property type="entry name" value="SAM-dependent_MTases_sf"/>
</dbReference>
<dbReference type="CDD" id="cd02440">
    <property type="entry name" value="AdoMet_MTases"/>
    <property type="match status" value="1"/>
</dbReference>
<protein>
    <recommendedName>
        <fullName evidence="1">Methyltransferase type 11 domain-containing protein</fullName>
    </recommendedName>
</protein>
<keyword evidence="3" id="KW-1185">Reference proteome</keyword>
<dbReference type="PANTHER" id="PTHR45581:SF3">
    <property type="entry name" value="METHYLTRANSFERASE DOMAIN-CONTAINING PROTEIN"/>
    <property type="match status" value="1"/>
</dbReference>
<dbReference type="PANTHER" id="PTHR45581">
    <property type="entry name" value="PROTEIN CBG10435"/>
    <property type="match status" value="1"/>
</dbReference>
<organism evidence="2 3">
    <name type="scientific">Oesophagostomum dentatum</name>
    <name type="common">Nodular worm</name>
    <dbReference type="NCBI Taxonomy" id="61180"/>
    <lineage>
        <taxon>Eukaryota</taxon>
        <taxon>Metazoa</taxon>
        <taxon>Ecdysozoa</taxon>
        <taxon>Nematoda</taxon>
        <taxon>Chromadorea</taxon>
        <taxon>Rhabditida</taxon>
        <taxon>Rhabditina</taxon>
        <taxon>Rhabditomorpha</taxon>
        <taxon>Strongyloidea</taxon>
        <taxon>Strongylidae</taxon>
        <taxon>Oesophagostomum</taxon>
    </lineage>
</organism>
<dbReference type="GO" id="GO:0008757">
    <property type="term" value="F:S-adenosylmethionine-dependent methyltransferase activity"/>
    <property type="evidence" value="ECO:0007669"/>
    <property type="project" value="InterPro"/>
</dbReference>